<keyword evidence="6 8" id="KW-1133">Transmembrane helix</keyword>
<dbReference type="PANTHER" id="PTHR33908">
    <property type="entry name" value="MANNOSYLTRANSFERASE YKCB-RELATED"/>
    <property type="match status" value="1"/>
</dbReference>
<dbReference type="GO" id="GO:0016763">
    <property type="term" value="F:pentosyltransferase activity"/>
    <property type="evidence" value="ECO:0007669"/>
    <property type="project" value="TreeGrafter"/>
</dbReference>
<evidence type="ECO:0000256" key="1">
    <source>
        <dbReference type="ARBA" id="ARBA00004651"/>
    </source>
</evidence>
<accession>A0A1F7J5C6</accession>
<feature type="transmembrane region" description="Helical" evidence="8">
    <location>
        <begin position="110"/>
        <end position="129"/>
    </location>
</feature>
<evidence type="ECO:0000259" key="9">
    <source>
        <dbReference type="Pfam" id="PF13231"/>
    </source>
</evidence>
<feature type="transmembrane region" description="Helical" evidence="8">
    <location>
        <begin position="277"/>
        <end position="295"/>
    </location>
</feature>
<dbReference type="InterPro" id="IPR050297">
    <property type="entry name" value="LipidA_mod_glycosyltrf_83"/>
</dbReference>
<keyword evidence="7 8" id="KW-0472">Membrane</keyword>
<evidence type="ECO:0000256" key="4">
    <source>
        <dbReference type="ARBA" id="ARBA00022679"/>
    </source>
</evidence>
<dbReference type="GO" id="GO:0005886">
    <property type="term" value="C:plasma membrane"/>
    <property type="evidence" value="ECO:0007669"/>
    <property type="project" value="UniProtKB-SubCell"/>
</dbReference>
<protein>
    <recommendedName>
        <fullName evidence="9">Glycosyltransferase RgtA/B/C/D-like domain-containing protein</fullName>
    </recommendedName>
</protein>
<dbReference type="Proteomes" id="UP000178558">
    <property type="component" value="Unassembled WGS sequence"/>
</dbReference>
<keyword evidence="4" id="KW-0808">Transferase</keyword>
<keyword evidence="2" id="KW-1003">Cell membrane</keyword>
<evidence type="ECO:0000313" key="10">
    <source>
        <dbReference type="EMBL" id="OGK50806.1"/>
    </source>
</evidence>
<feature type="transmembrane region" description="Helical" evidence="8">
    <location>
        <begin position="302"/>
        <end position="319"/>
    </location>
</feature>
<comment type="subcellular location">
    <subcellularLocation>
        <location evidence="1">Cell membrane</location>
        <topology evidence="1">Multi-pass membrane protein</topology>
    </subcellularLocation>
</comment>
<feature type="transmembrane region" description="Helical" evidence="8">
    <location>
        <begin position="83"/>
        <end position="103"/>
    </location>
</feature>
<evidence type="ECO:0000313" key="11">
    <source>
        <dbReference type="Proteomes" id="UP000178558"/>
    </source>
</evidence>
<feature type="transmembrane region" description="Helical" evidence="8">
    <location>
        <begin position="255"/>
        <end position="271"/>
    </location>
</feature>
<dbReference type="PANTHER" id="PTHR33908:SF11">
    <property type="entry name" value="MEMBRANE PROTEIN"/>
    <property type="match status" value="1"/>
</dbReference>
<sequence>MSRARLFVIFILLFTISFTYRFYGLTSNHPFWVDEFSTANQARLVVENGLTVFTNPNIFFEPHNTLFHFLIGGLYKLFGQSEFITRLPSVLAGSIVPPLLFLITYRIFNLNTGIIAGLLATTSYFQIVWSRQARSYVFVQLLILLGLYFYIKILERNKKSTFNVVAFGTVMAIGLFMHSLFYIFVFTLGIHYMIANFNKVAFWMRKPAVYITMIIILAFVYYSRLLSSTIALYANGDIIKANNVWYYHSFLWREYGLLSYLSLIGFLLGFLRHRKIISLILFYVMIHLIFVNFLFAPYTSRYLLPIWPFIIMGTAYALSTFSEIFVKRLRFSAPNLSLTFSLLLVGIIIANGHKFVIKPNTFYSVNHDFREIALIDYHQVYNFIKKKGELEKGQTAVIDTWADRQNWYLGHDFPHSYLFRWINHPGLTNGIPMKTEFTLNKEEEKIIPLSNQRFIGELTDLLKAQKRYPNGFIFIDDATMPKDVIDYAEKNLKKELYLDHYPLDDNPYSIWPATLYSWGIE</sequence>
<evidence type="ECO:0000256" key="5">
    <source>
        <dbReference type="ARBA" id="ARBA00022692"/>
    </source>
</evidence>
<dbReference type="AlphaFoldDB" id="A0A1F7J5C6"/>
<evidence type="ECO:0000256" key="7">
    <source>
        <dbReference type="ARBA" id="ARBA00023136"/>
    </source>
</evidence>
<gene>
    <name evidence="10" type="ORF">A3B50_00815</name>
</gene>
<dbReference type="InterPro" id="IPR038731">
    <property type="entry name" value="RgtA/B/C-like"/>
</dbReference>
<dbReference type="Pfam" id="PF13231">
    <property type="entry name" value="PMT_2"/>
    <property type="match status" value="1"/>
</dbReference>
<feature type="transmembrane region" description="Helical" evidence="8">
    <location>
        <begin position="135"/>
        <end position="151"/>
    </location>
</feature>
<evidence type="ECO:0000256" key="8">
    <source>
        <dbReference type="SAM" id="Phobius"/>
    </source>
</evidence>
<feature type="domain" description="Glycosyltransferase RgtA/B/C/D-like" evidence="9">
    <location>
        <begin position="66"/>
        <end position="220"/>
    </location>
</feature>
<name>A0A1F7J5C6_9BACT</name>
<keyword evidence="5 8" id="KW-0812">Transmembrane</keyword>
<feature type="transmembrane region" description="Helical" evidence="8">
    <location>
        <begin position="331"/>
        <end position="350"/>
    </location>
</feature>
<keyword evidence="3" id="KW-0328">Glycosyltransferase</keyword>
<dbReference type="EMBL" id="MGAQ01000010">
    <property type="protein sequence ID" value="OGK50806.1"/>
    <property type="molecule type" value="Genomic_DNA"/>
</dbReference>
<comment type="caution">
    <text evidence="10">The sequence shown here is derived from an EMBL/GenBank/DDBJ whole genome shotgun (WGS) entry which is preliminary data.</text>
</comment>
<evidence type="ECO:0000256" key="2">
    <source>
        <dbReference type="ARBA" id="ARBA00022475"/>
    </source>
</evidence>
<proteinExistence type="predicted"/>
<evidence type="ECO:0000256" key="3">
    <source>
        <dbReference type="ARBA" id="ARBA00022676"/>
    </source>
</evidence>
<feature type="transmembrane region" description="Helical" evidence="8">
    <location>
        <begin position="163"/>
        <end position="188"/>
    </location>
</feature>
<feature type="transmembrane region" description="Helical" evidence="8">
    <location>
        <begin position="208"/>
        <end position="234"/>
    </location>
</feature>
<evidence type="ECO:0000256" key="6">
    <source>
        <dbReference type="ARBA" id="ARBA00022989"/>
    </source>
</evidence>
<organism evidence="10 11">
    <name type="scientific">Candidatus Roizmanbacteria bacterium RIFCSPLOWO2_01_FULL_40_42</name>
    <dbReference type="NCBI Taxonomy" id="1802066"/>
    <lineage>
        <taxon>Bacteria</taxon>
        <taxon>Candidatus Roizmaniibacteriota</taxon>
    </lineage>
</organism>
<dbReference type="GO" id="GO:0009103">
    <property type="term" value="P:lipopolysaccharide biosynthetic process"/>
    <property type="evidence" value="ECO:0007669"/>
    <property type="project" value="UniProtKB-ARBA"/>
</dbReference>
<reference evidence="10 11" key="1">
    <citation type="journal article" date="2016" name="Nat. Commun.">
        <title>Thousands of microbial genomes shed light on interconnected biogeochemical processes in an aquifer system.</title>
        <authorList>
            <person name="Anantharaman K."/>
            <person name="Brown C.T."/>
            <person name="Hug L.A."/>
            <person name="Sharon I."/>
            <person name="Castelle C.J."/>
            <person name="Probst A.J."/>
            <person name="Thomas B.C."/>
            <person name="Singh A."/>
            <person name="Wilkins M.J."/>
            <person name="Karaoz U."/>
            <person name="Brodie E.L."/>
            <person name="Williams K.H."/>
            <person name="Hubbard S.S."/>
            <person name="Banfield J.F."/>
        </authorList>
    </citation>
    <scope>NUCLEOTIDE SEQUENCE [LARGE SCALE GENOMIC DNA]</scope>
</reference>